<evidence type="ECO:0000256" key="4">
    <source>
        <dbReference type="ARBA" id="ARBA00022801"/>
    </source>
</evidence>
<sequence>MPADLRAYTCGHTQHDLARLVNGHPRERRTFPATVFAYTDGDRRVLFDTGYAAQPWEAGLTGRLYQRLLPPTLPREQEIAAQLDPASVTHVVLSHLHPDHIGGLHHFPHARIVLHHGLLSTLASPRLREGLLRGLLPDWFAEATRDPDRCTAVDEFTPGPFGLGSYDLFGDGSYQLVDLPGHARGHLGALVAGRVLLAGDAAWGRDLLEQVQRMRALPRWITHDGAAHRDTARRLLEAERGGVRLIFSHDAHPSGVNLL</sequence>
<dbReference type="Proteomes" id="UP000824037">
    <property type="component" value="Unassembled WGS sequence"/>
</dbReference>
<name>A0A9D2EG62_9MICO</name>
<reference evidence="7" key="1">
    <citation type="journal article" date="2021" name="PeerJ">
        <title>Extensive microbial diversity within the chicken gut microbiome revealed by metagenomics and culture.</title>
        <authorList>
            <person name="Gilroy R."/>
            <person name="Ravi A."/>
            <person name="Getino M."/>
            <person name="Pursley I."/>
            <person name="Horton D.L."/>
            <person name="Alikhan N.F."/>
            <person name="Baker D."/>
            <person name="Gharbi K."/>
            <person name="Hall N."/>
            <person name="Watson M."/>
            <person name="Adriaenssens E.M."/>
            <person name="Foster-Nyarko E."/>
            <person name="Jarju S."/>
            <person name="Secka A."/>
            <person name="Antonio M."/>
            <person name="Oren A."/>
            <person name="Chaudhuri R.R."/>
            <person name="La Ragione R."/>
            <person name="Hildebrand F."/>
            <person name="Pallen M.J."/>
        </authorList>
    </citation>
    <scope>NUCLEOTIDE SEQUENCE</scope>
    <source>
        <strain evidence="7">ChiGjej4B4-7305</strain>
    </source>
</reference>
<evidence type="ECO:0000256" key="1">
    <source>
        <dbReference type="ARBA" id="ARBA00001947"/>
    </source>
</evidence>
<keyword evidence="4" id="KW-0378">Hydrolase</keyword>
<accession>A0A9D2EG62</accession>
<keyword evidence="3" id="KW-0479">Metal-binding</keyword>
<dbReference type="Gene3D" id="3.60.15.10">
    <property type="entry name" value="Ribonuclease Z/Hydroxyacylglutathione hydrolase-like"/>
    <property type="match status" value="1"/>
</dbReference>
<evidence type="ECO:0000256" key="2">
    <source>
        <dbReference type="ARBA" id="ARBA00007749"/>
    </source>
</evidence>
<gene>
    <name evidence="7" type="ORF">H9815_15150</name>
</gene>
<reference evidence="7" key="2">
    <citation type="submission" date="2021-04" db="EMBL/GenBank/DDBJ databases">
        <authorList>
            <person name="Gilroy R."/>
        </authorList>
    </citation>
    <scope>NUCLEOTIDE SEQUENCE</scope>
    <source>
        <strain evidence="7">ChiGjej4B4-7305</strain>
    </source>
</reference>
<evidence type="ECO:0000313" key="7">
    <source>
        <dbReference type="EMBL" id="HIZ37109.1"/>
    </source>
</evidence>
<dbReference type="GO" id="GO:0046872">
    <property type="term" value="F:metal ion binding"/>
    <property type="evidence" value="ECO:0007669"/>
    <property type="project" value="UniProtKB-KW"/>
</dbReference>
<evidence type="ECO:0000259" key="6">
    <source>
        <dbReference type="SMART" id="SM00849"/>
    </source>
</evidence>
<protein>
    <submittedName>
        <fullName evidence="7">MBL fold metallo-hydrolase</fullName>
    </submittedName>
</protein>
<dbReference type="SUPFAM" id="SSF56281">
    <property type="entry name" value="Metallo-hydrolase/oxidoreductase"/>
    <property type="match status" value="1"/>
</dbReference>
<proteinExistence type="inferred from homology"/>
<dbReference type="EMBL" id="DXBY01000263">
    <property type="protein sequence ID" value="HIZ37109.1"/>
    <property type="molecule type" value="Genomic_DNA"/>
</dbReference>
<dbReference type="PANTHER" id="PTHR42978">
    <property type="entry name" value="QUORUM-QUENCHING LACTONASE YTNP-RELATED-RELATED"/>
    <property type="match status" value="1"/>
</dbReference>
<evidence type="ECO:0000313" key="8">
    <source>
        <dbReference type="Proteomes" id="UP000824037"/>
    </source>
</evidence>
<dbReference type="InterPro" id="IPR001279">
    <property type="entry name" value="Metallo-B-lactamas"/>
</dbReference>
<dbReference type="AlphaFoldDB" id="A0A9D2EG62"/>
<dbReference type="InterPro" id="IPR051013">
    <property type="entry name" value="MBL_superfamily_lactonases"/>
</dbReference>
<dbReference type="Pfam" id="PF00753">
    <property type="entry name" value="Lactamase_B"/>
    <property type="match status" value="1"/>
</dbReference>
<dbReference type="PANTHER" id="PTHR42978:SF2">
    <property type="entry name" value="102 KBASES UNSTABLE REGION: FROM 1 TO 119443"/>
    <property type="match status" value="1"/>
</dbReference>
<comment type="cofactor">
    <cofactor evidence="1">
        <name>Zn(2+)</name>
        <dbReference type="ChEBI" id="CHEBI:29105"/>
    </cofactor>
</comment>
<dbReference type="CDD" id="cd07730">
    <property type="entry name" value="metallo-hydrolase-like_MBL-fold"/>
    <property type="match status" value="1"/>
</dbReference>
<dbReference type="SMART" id="SM00849">
    <property type="entry name" value="Lactamase_B"/>
    <property type="match status" value="1"/>
</dbReference>
<feature type="domain" description="Metallo-beta-lactamase" evidence="6">
    <location>
        <begin position="32"/>
        <end position="249"/>
    </location>
</feature>
<evidence type="ECO:0000256" key="5">
    <source>
        <dbReference type="ARBA" id="ARBA00022833"/>
    </source>
</evidence>
<comment type="similarity">
    <text evidence="2">Belongs to the metallo-beta-lactamase superfamily.</text>
</comment>
<evidence type="ECO:0000256" key="3">
    <source>
        <dbReference type="ARBA" id="ARBA00022723"/>
    </source>
</evidence>
<keyword evidence="5" id="KW-0862">Zinc</keyword>
<dbReference type="InterPro" id="IPR036866">
    <property type="entry name" value="RibonucZ/Hydroxyglut_hydro"/>
</dbReference>
<dbReference type="GO" id="GO:0016787">
    <property type="term" value="F:hydrolase activity"/>
    <property type="evidence" value="ECO:0007669"/>
    <property type="project" value="UniProtKB-KW"/>
</dbReference>
<organism evidence="7 8">
    <name type="scientific">Candidatus Ruania gallistercoris</name>
    <dbReference type="NCBI Taxonomy" id="2838746"/>
    <lineage>
        <taxon>Bacteria</taxon>
        <taxon>Bacillati</taxon>
        <taxon>Actinomycetota</taxon>
        <taxon>Actinomycetes</taxon>
        <taxon>Micrococcales</taxon>
        <taxon>Ruaniaceae</taxon>
        <taxon>Ruania</taxon>
    </lineage>
</organism>
<comment type="caution">
    <text evidence="7">The sequence shown here is derived from an EMBL/GenBank/DDBJ whole genome shotgun (WGS) entry which is preliminary data.</text>
</comment>